<protein>
    <submittedName>
        <fullName evidence="2">Uncharacterized protein</fullName>
    </submittedName>
</protein>
<evidence type="ECO:0000313" key="3">
    <source>
        <dbReference type="Proteomes" id="UP000502917"/>
    </source>
</evidence>
<gene>
    <name evidence="2" type="ORF">CPYG_00185</name>
</gene>
<feature type="region of interest" description="Disordered" evidence="1">
    <location>
        <begin position="106"/>
        <end position="178"/>
    </location>
</feature>
<accession>M1PRB1</accession>
<evidence type="ECO:0000313" key="2">
    <source>
        <dbReference type="EMBL" id="AGF91479.1"/>
    </source>
</evidence>
<dbReference type="EMBL" id="JF974306">
    <property type="protein sequence ID" value="AGF91479.1"/>
    <property type="molecule type" value="Genomic_DNA"/>
</dbReference>
<organism evidence="2 3">
    <name type="scientific">Cyanophage P-SS1</name>
    <dbReference type="NCBI Taxonomy" id="889957"/>
    <lineage>
        <taxon>Viruses</taxon>
        <taxon>Duplodnaviria</taxon>
        <taxon>Heunggongvirae</taxon>
        <taxon>Uroviricota</taxon>
        <taxon>Caudoviricetes</taxon>
        <taxon>Pantevenvirales</taxon>
        <taxon>Kyanoviridae</taxon>
        <taxon>Ronodorvirus</taxon>
        <taxon>Ronodorvirus ssm4</taxon>
    </lineage>
</organism>
<feature type="compositionally biased region" description="Polar residues" evidence="1">
    <location>
        <begin position="138"/>
        <end position="152"/>
    </location>
</feature>
<feature type="compositionally biased region" description="Basic and acidic residues" evidence="1">
    <location>
        <begin position="120"/>
        <end position="137"/>
    </location>
</feature>
<proteinExistence type="predicted"/>
<evidence type="ECO:0000256" key="1">
    <source>
        <dbReference type="SAM" id="MobiDB-lite"/>
    </source>
</evidence>
<name>M1PRB1_9CAUD</name>
<sequence length="178" mass="20619">MLFSFEKTFGEGVDPWYNKAERWVKKKFKNPFVRHLALGLIKWLKKKWIYAKIENTMRSVDAQAEQLVKEWDRNEPIRRPNIVETGVFGDEGWSLEISNPIVERRSEATSTSVVAPSDAQRLRKNERHQTQKRESSELPKQSSRVLQTNEGSRSIIPDPWIDNESGTDTGDVEKGFSN</sequence>
<reference evidence="2 3" key="1">
    <citation type="submission" date="2010-12" db="EMBL/GenBank/DDBJ databases">
        <title>The Genome Sequence of Cyanophage P-SS1.</title>
        <authorList>
            <consortium name="The Broad Institute Genome Sequencing Platform"/>
            <person name="Henn M.R."/>
            <person name="Sullivan M.S."/>
            <person name="Osburne M.S."/>
            <person name="Levin J."/>
            <person name="Malboeuf C."/>
            <person name="Casali M."/>
            <person name="Russ C."/>
            <person name="Lennon N."/>
            <person name="Chapman S.B."/>
            <person name="Erlich R."/>
            <person name="Young S.K."/>
            <person name="Yandava C."/>
            <person name="Zeng Q."/>
            <person name="Alvarado L."/>
            <person name="Anderson S."/>
            <person name="Berlin A."/>
            <person name="Chen Z."/>
            <person name="Freedman E."/>
            <person name="Gellesch M."/>
            <person name="Goldberg J."/>
            <person name="Green L."/>
            <person name="Griggs A."/>
            <person name="Gujja S."/>
            <person name="Heilman E.R."/>
            <person name="Heiman D."/>
            <person name="Hollinger A."/>
            <person name="Howarth C."/>
            <person name="Larson L."/>
            <person name="Mehta T."/>
            <person name="Pearson M."/>
            <person name="Roberts A."/>
            <person name="Ryan E."/>
            <person name="Saif S."/>
            <person name="Shea T."/>
            <person name="Shenoy N."/>
            <person name="Sisk P."/>
            <person name="Stolte C."/>
            <person name="Sykes S."/>
            <person name="White J."/>
            <person name="Yu Q."/>
            <person name="Coleman M.L."/>
            <person name="Huang K.H."/>
            <person name="Weigele P.R."/>
            <person name="DeFrancesco A.S."/>
            <person name="Kern S.E."/>
            <person name="Thompson L.R."/>
            <person name="Fu R."/>
            <person name="Hombeck B."/>
            <person name="Chisholm S.W."/>
            <person name="Haas B."/>
            <person name="Nusbaum C."/>
            <person name="Birren B."/>
        </authorList>
    </citation>
    <scope>NUCLEOTIDE SEQUENCE [LARGE SCALE GENOMIC DNA]</scope>
    <source>
        <strain evidence="2 3">P-SS1</strain>
    </source>
</reference>
<dbReference type="Proteomes" id="UP000502917">
    <property type="component" value="Segment"/>
</dbReference>